<sequence length="1307" mass="142271">MGAAESWTRESEPARQPTLDDLFPPSPSAPPAELTAASTAYKRSAWLACAGLFGFVAVYLGLIAYLARVVYRLLGNAIAHGGNVLLAAGISLPALFFIAFLVRGLFVVKHAKDPSLVELDEQREPLLFAFLRRLADETGAPRPHRVFVSARVNASVFYDLSFWNLIFPSKKNLEVGLGLVNALTLDELKAVIAHEYGHFAQRTMAVGRWVYVAQQIAGHIIVSRGVFDRVLSFISSIDIRVAWIGWIMRLFVWAIRSVLDTVFRVVVLAHRALGREMELQADRVAVSVSGSDSLVHALHRLGPADEAWEEAIAFTHEEAVAGRPVADLLSVQSAALEHLRRILSEPGFGLTPDRPESAAVHRVFDSELAQPPRMWMTHPPNREREEHAKAIYLGSSLDPRPAWALFSDPETLRREITRSFLALLFAKIPNASAEPVPEAQSLAKFEERFARASLDPRYRGAYLGRAIAAYHESPELMVSIDREDGDREALLARFEALYPSSLGEELAKYRERREEESLLEGLSDGVLTAPGGVIRYRGREIPRKELASVIEGVRSERREIEARILEHDRACRAVHLDAARALGGGWEAYLESLHALLHYATHAFRDLADAHGHLHHVLRIVLADGSVSSDERVRVLSASSDLQHVLEQVWSQKPQLVLPPAVRARFADLGGFTVLEDSLGMNDPSPENLGDWLQKVDGWAAGASGDLKALADATLDALLDVEEAIARQLREGIEPGEAPEPARVPERYRTCVVGAERERQKKLGWWDRFQTADGFLPGAARFAVASALLLPALLIGGRIGGSTVHVFNGLPIPVVVSIDGDEVDVGARSAATLEHDASEHAHVVTRTRDGRVVEDFEASVGGGFAEYAYNVAQATVLVQWTAVYGPGLPPPERVLGAPRWRVAEEDAVFTAPPTSVSVSSHSSSARRTVLEAVASAPPASQLSALTTEDDRLAMLRAHVLFDPVDSQAFGEWVAFASQTPAMLPVLRERAQIEPEAVLVARALQDAGDPEACPRATVRATERPDDADRAYVAIRCMTDAQARRAAYARLYEAHPENGWTAFAVAHDLARAQRWQDALVAWSTAVQTPALRGLLDYARTEMLRTQRAAALHQDPAGARAFIEAPDGSGGMLDFFLRLESPPHADEPPAYAAYRQLASGAVLHAVQAIESAVPDAAGRAPLVALAAASDGASGDLVQRALSLDPESLGPPGLHAVAALAIREHRDPSPYLARLRAVDDDHVYDGLADVLASPTLADDPSALEAIASRALLATRGHVIAMGVIVLGDRAPTSWRDEARALLFAPERPYFR</sequence>
<organism evidence="14 15">
    <name type="scientific">Sandaracinus amylolyticus</name>
    <dbReference type="NCBI Taxonomy" id="927083"/>
    <lineage>
        <taxon>Bacteria</taxon>
        <taxon>Pseudomonadati</taxon>
        <taxon>Myxococcota</taxon>
        <taxon>Polyangia</taxon>
        <taxon>Polyangiales</taxon>
        <taxon>Sandaracinaceae</taxon>
        <taxon>Sandaracinus</taxon>
    </lineage>
</organism>
<protein>
    <recommendedName>
        <fullName evidence="13">Peptidase M48 domain-containing protein</fullName>
    </recommendedName>
</protein>
<evidence type="ECO:0000256" key="4">
    <source>
        <dbReference type="ARBA" id="ARBA00022692"/>
    </source>
</evidence>
<dbReference type="EMBL" id="CP011125">
    <property type="protein sequence ID" value="AKF09062.1"/>
    <property type="molecule type" value="Genomic_DNA"/>
</dbReference>
<dbReference type="OrthoDB" id="15218at2"/>
<dbReference type="RefSeq" id="WP_053236149.1">
    <property type="nucleotide sequence ID" value="NZ_CP011125.1"/>
</dbReference>
<feature type="transmembrane region" description="Helical" evidence="12">
    <location>
        <begin position="45"/>
        <end position="71"/>
    </location>
</feature>
<dbReference type="GO" id="GO:0046872">
    <property type="term" value="F:metal ion binding"/>
    <property type="evidence" value="ECO:0007669"/>
    <property type="project" value="UniProtKB-KW"/>
</dbReference>
<keyword evidence="6" id="KW-0378">Hydrolase</keyword>
<evidence type="ECO:0000313" key="15">
    <source>
        <dbReference type="Proteomes" id="UP000034883"/>
    </source>
</evidence>
<keyword evidence="15" id="KW-1185">Reference proteome</keyword>
<dbReference type="KEGG" id="samy:DB32_006211"/>
<reference evidence="14 15" key="1">
    <citation type="submission" date="2015-03" db="EMBL/GenBank/DDBJ databases">
        <title>Genome assembly of Sandaracinus amylolyticus DSM 53668.</title>
        <authorList>
            <person name="Sharma G."/>
            <person name="Subramanian S."/>
        </authorList>
    </citation>
    <scope>NUCLEOTIDE SEQUENCE [LARGE SCALE GENOMIC DNA]</scope>
    <source>
        <strain evidence="14 15">DSM 53668</strain>
    </source>
</reference>
<evidence type="ECO:0000256" key="7">
    <source>
        <dbReference type="ARBA" id="ARBA00022833"/>
    </source>
</evidence>
<keyword evidence="8 12" id="KW-1133">Transmembrane helix</keyword>
<feature type="domain" description="Peptidase M48" evidence="13">
    <location>
        <begin position="131"/>
        <end position="390"/>
    </location>
</feature>
<dbReference type="GO" id="GO:0004222">
    <property type="term" value="F:metalloendopeptidase activity"/>
    <property type="evidence" value="ECO:0007669"/>
    <property type="project" value="InterPro"/>
</dbReference>
<comment type="cofactor">
    <cofactor evidence="1">
        <name>Zn(2+)</name>
        <dbReference type="ChEBI" id="CHEBI:29105"/>
    </cofactor>
</comment>
<evidence type="ECO:0000256" key="11">
    <source>
        <dbReference type="SAM" id="MobiDB-lite"/>
    </source>
</evidence>
<evidence type="ECO:0000256" key="3">
    <source>
        <dbReference type="ARBA" id="ARBA00022670"/>
    </source>
</evidence>
<evidence type="ECO:0000256" key="6">
    <source>
        <dbReference type="ARBA" id="ARBA00022801"/>
    </source>
</evidence>
<dbReference type="InterPro" id="IPR050083">
    <property type="entry name" value="HtpX_protease"/>
</dbReference>
<evidence type="ECO:0000256" key="9">
    <source>
        <dbReference type="ARBA" id="ARBA00023049"/>
    </source>
</evidence>
<evidence type="ECO:0000259" key="13">
    <source>
        <dbReference type="Pfam" id="PF01435"/>
    </source>
</evidence>
<evidence type="ECO:0000256" key="2">
    <source>
        <dbReference type="ARBA" id="ARBA00022475"/>
    </source>
</evidence>
<dbReference type="Proteomes" id="UP000034883">
    <property type="component" value="Chromosome"/>
</dbReference>
<keyword evidence="3" id="KW-0645">Protease</keyword>
<dbReference type="InterPro" id="IPR001915">
    <property type="entry name" value="Peptidase_M48"/>
</dbReference>
<evidence type="ECO:0000256" key="1">
    <source>
        <dbReference type="ARBA" id="ARBA00001947"/>
    </source>
</evidence>
<keyword evidence="4 12" id="KW-0812">Transmembrane</keyword>
<evidence type="ECO:0000256" key="10">
    <source>
        <dbReference type="ARBA" id="ARBA00023136"/>
    </source>
</evidence>
<dbReference type="PANTHER" id="PTHR43221:SF2">
    <property type="entry name" value="PROTEASE HTPX HOMOLOG"/>
    <property type="match status" value="1"/>
</dbReference>
<evidence type="ECO:0000256" key="8">
    <source>
        <dbReference type="ARBA" id="ARBA00022989"/>
    </source>
</evidence>
<dbReference type="STRING" id="927083.DB32_006211"/>
<keyword evidence="2" id="KW-1003">Cell membrane</keyword>
<accession>A0A0F6W6Y1</accession>
<keyword evidence="9" id="KW-0482">Metalloprotease</keyword>
<dbReference type="Pfam" id="PF01435">
    <property type="entry name" value="Peptidase_M48"/>
    <property type="match status" value="1"/>
</dbReference>
<feature type="transmembrane region" description="Helical" evidence="12">
    <location>
        <begin position="83"/>
        <end position="106"/>
    </location>
</feature>
<dbReference type="CDD" id="cd07328">
    <property type="entry name" value="M48_Ste24p_like"/>
    <property type="match status" value="1"/>
</dbReference>
<evidence type="ECO:0000256" key="5">
    <source>
        <dbReference type="ARBA" id="ARBA00022723"/>
    </source>
</evidence>
<proteinExistence type="predicted"/>
<dbReference type="GO" id="GO:0006508">
    <property type="term" value="P:proteolysis"/>
    <property type="evidence" value="ECO:0007669"/>
    <property type="project" value="UniProtKB-KW"/>
</dbReference>
<feature type="region of interest" description="Disordered" evidence="11">
    <location>
        <begin position="1"/>
        <end position="25"/>
    </location>
</feature>
<evidence type="ECO:0000313" key="14">
    <source>
        <dbReference type="EMBL" id="AKF09062.1"/>
    </source>
</evidence>
<dbReference type="Gene3D" id="3.30.2010.10">
    <property type="entry name" value="Metalloproteases ('zincins'), catalytic domain"/>
    <property type="match status" value="1"/>
</dbReference>
<gene>
    <name evidence="14" type="ORF">DB32_006211</name>
</gene>
<keyword evidence="5" id="KW-0479">Metal-binding</keyword>
<keyword evidence="10 12" id="KW-0472">Membrane</keyword>
<keyword evidence="7" id="KW-0862">Zinc</keyword>
<evidence type="ECO:0000256" key="12">
    <source>
        <dbReference type="SAM" id="Phobius"/>
    </source>
</evidence>
<dbReference type="PANTHER" id="PTHR43221">
    <property type="entry name" value="PROTEASE HTPX"/>
    <property type="match status" value="1"/>
</dbReference>
<name>A0A0F6W6Y1_9BACT</name>